<comment type="caution">
    <text evidence="1">The sequence shown here is derived from an EMBL/GenBank/DDBJ whole genome shotgun (WGS) entry which is preliminary data.</text>
</comment>
<feature type="non-terminal residue" evidence="1">
    <location>
        <position position="403"/>
    </location>
</feature>
<proteinExistence type="predicted"/>
<gene>
    <name evidence="1" type="ORF">EV182_003390</name>
</gene>
<accession>A0ACC1HGN4</accession>
<dbReference type="Proteomes" id="UP001145114">
    <property type="component" value="Unassembled WGS sequence"/>
</dbReference>
<dbReference type="EMBL" id="JAMZIH010006013">
    <property type="protein sequence ID" value="KAJ1674382.1"/>
    <property type="molecule type" value="Genomic_DNA"/>
</dbReference>
<reference evidence="1" key="1">
    <citation type="submission" date="2022-06" db="EMBL/GenBank/DDBJ databases">
        <title>Phylogenomic reconstructions and comparative analyses of Kickxellomycotina fungi.</title>
        <authorList>
            <person name="Reynolds N.K."/>
            <person name="Stajich J.E."/>
            <person name="Barry K."/>
            <person name="Grigoriev I.V."/>
            <person name="Crous P."/>
            <person name="Smith M.E."/>
        </authorList>
    </citation>
    <scope>NUCLEOTIDE SEQUENCE</scope>
    <source>
        <strain evidence="1">RSA 2271</strain>
    </source>
</reference>
<protein>
    <submittedName>
        <fullName evidence="1">Uncharacterized protein</fullName>
    </submittedName>
</protein>
<evidence type="ECO:0000313" key="1">
    <source>
        <dbReference type="EMBL" id="KAJ1674382.1"/>
    </source>
</evidence>
<evidence type="ECO:0000313" key="2">
    <source>
        <dbReference type="Proteomes" id="UP001145114"/>
    </source>
</evidence>
<sequence length="403" mass="45693">MELQRTQEKEKTVEESYLSFMMIREALRGPVGLGSVHRFATETIRAKWGSREHWRAVHSADRIVAYTDGSVKQKRTTASMGFGGVIISERQGKEVGRLEFSGATRDGPFSSTTAELLAIAVAVTLVPRGRDIHVKTDSRAAAACIKTLQQEDPKRRTEKGSMAYLGCWARHWLAARQGRVTTEWVKGHAGDAGNERADRLADDGHTDQDSRWSLQLGPPPKPYPQYWLCCEEETQDHFFKCKQDDPERGEKDWGGQETKTVAEKYLDSRNAFISPMEVVHRVLQLAAFLDWNECTKCEAASATATKTATALSPAARKKLISESRAEMIKRVCRVKIEWEYQRWKVRCEAQIDQEEGSWISPEIRQCRMRMEQPTTTVAGDSPRADGIPERMRTIQGREAEFKR</sequence>
<keyword evidence="2" id="KW-1185">Reference proteome</keyword>
<name>A0ACC1HGN4_9FUNG</name>
<organism evidence="1 2">
    <name type="scientific">Spiromyces aspiralis</name>
    <dbReference type="NCBI Taxonomy" id="68401"/>
    <lineage>
        <taxon>Eukaryota</taxon>
        <taxon>Fungi</taxon>
        <taxon>Fungi incertae sedis</taxon>
        <taxon>Zoopagomycota</taxon>
        <taxon>Kickxellomycotina</taxon>
        <taxon>Kickxellomycetes</taxon>
        <taxon>Kickxellales</taxon>
        <taxon>Kickxellaceae</taxon>
        <taxon>Spiromyces</taxon>
    </lineage>
</organism>